<feature type="domain" description="C2H2-type" evidence="10">
    <location>
        <begin position="225"/>
        <end position="260"/>
    </location>
</feature>
<evidence type="ECO:0000313" key="11">
    <source>
        <dbReference type="EMBL" id="PZC75546.1"/>
    </source>
</evidence>
<protein>
    <recommendedName>
        <fullName evidence="10">C2H2-type domain-containing protein</fullName>
    </recommendedName>
</protein>
<evidence type="ECO:0000256" key="1">
    <source>
        <dbReference type="ARBA" id="ARBA00004123"/>
    </source>
</evidence>
<evidence type="ECO:0000259" key="10">
    <source>
        <dbReference type="PROSITE" id="PS50157"/>
    </source>
</evidence>
<name>A0A2W1BSC6_HELAM</name>
<dbReference type="PANTHER" id="PTHR16515:SF49">
    <property type="entry name" value="GASTRULA ZINC FINGER PROTEIN XLCGF49.1-LIKE-RELATED"/>
    <property type="match status" value="1"/>
</dbReference>
<comment type="subcellular location">
    <subcellularLocation>
        <location evidence="1">Nucleus</location>
    </subcellularLocation>
</comment>
<feature type="domain" description="C2H2-type" evidence="10">
    <location>
        <begin position="261"/>
        <end position="283"/>
    </location>
</feature>
<dbReference type="InterPro" id="IPR013087">
    <property type="entry name" value="Znf_C2H2_type"/>
</dbReference>
<dbReference type="GO" id="GO:0005634">
    <property type="term" value="C:nucleus"/>
    <property type="evidence" value="ECO:0007669"/>
    <property type="project" value="UniProtKB-SubCell"/>
</dbReference>
<reference evidence="11 12" key="1">
    <citation type="journal article" date="2017" name="BMC Biol.">
        <title>Genomic innovations, transcriptional plasticity and gene loss underlying the evolution and divergence of two highly polyphagous and invasive Helicoverpa pest species.</title>
        <authorList>
            <person name="Pearce S.L."/>
            <person name="Clarke D.F."/>
            <person name="East P.D."/>
            <person name="Elfekih S."/>
            <person name="Gordon K.H."/>
            <person name="Jermiin L.S."/>
            <person name="McGaughran A."/>
            <person name="Oakeshott J.G."/>
            <person name="Papanikolaou A."/>
            <person name="Perera O.P."/>
            <person name="Rane R.V."/>
            <person name="Richards S."/>
            <person name="Tay W.T."/>
            <person name="Walsh T.K."/>
            <person name="Anderson A."/>
            <person name="Anderson C.J."/>
            <person name="Asgari S."/>
            <person name="Board P.G."/>
            <person name="Bretschneider A."/>
            <person name="Campbell P.M."/>
            <person name="Chertemps T."/>
            <person name="Christeller J.T."/>
            <person name="Coppin C.W."/>
            <person name="Downes S.J."/>
            <person name="Duan G."/>
            <person name="Farnsworth C.A."/>
            <person name="Good R.T."/>
            <person name="Han L.B."/>
            <person name="Han Y.C."/>
            <person name="Hatje K."/>
            <person name="Horne I."/>
            <person name="Huang Y.P."/>
            <person name="Hughes D.S."/>
            <person name="Jacquin-Joly E."/>
            <person name="James W."/>
            <person name="Jhangiani S."/>
            <person name="Kollmar M."/>
            <person name="Kuwar S.S."/>
            <person name="Li S."/>
            <person name="Liu N.Y."/>
            <person name="Maibeche M.T."/>
            <person name="Miller J.R."/>
            <person name="Montagne N."/>
            <person name="Perry T."/>
            <person name="Qu J."/>
            <person name="Song S.V."/>
            <person name="Sutton G.G."/>
            <person name="Vogel H."/>
            <person name="Walenz B.P."/>
            <person name="Xu W."/>
            <person name="Zhang H.J."/>
            <person name="Zou Z."/>
            <person name="Batterham P."/>
            <person name="Edwards O.R."/>
            <person name="Feyereisen R."/>
            <person name="Gibbs R.A."/>
            <person name="Heckel D.G."/>
            <person name="McGrath A."/>
            <person name="Robin C."/>
            <person name="Scherer S.E."/>
            <person name="Worley K.C."/>
            <person name="Wu Y.D."/>
        </authorList>
    </citation>
    <scope>NUCLEOTIDE SEQUENCE [LARGE SCALE GENOMIC DNA]</scope>
    <source>
        <strain evidence="11">Harm_GR_Male_#8</strain>
        <tissue evidence="11">Whole organism</tissue>
    </source>
</reference>
<evidence type="ECO:0000256" key="5">
    <source>
        <dbReference type="ARBA" id="ARBA00022833"/>
    </source>
</evidence>
<evidence type="ECO:0000313" key="12">
    <source>
        <dbReference type="Proteomes" id="UP000249218"/>
    </source>
</evidence>
<dbReference type="InterPro" id="IPR036236">
    <property type="entry name" value="Znf_C2H2_sf"/>
</dbReference>
<proteinExistence type="predicted"/>
<evidence type="ECO:0000256" key="4">
    <source>
        <dbReference type="ARBA" id="ARBA00022771"/>
    </source>
</evidence>
<evidence type="ECO:0000256" key="9">
    <source>
        <dbReference type="SAM" id="MobiDB-lite"/>
    </source>
</evidence>
<evidence type="ECO:0000256" key="6">
    <source>
        <dbReference type="ARBA" id="ARBA00023125"/>
    </source>
</evidence>
<dbReference type="PROSITE" id="PS50157">
    <property type="entry name" value="ZINC_FINGER_C2H2_2"/>
    <property type="match status" value="3"/>
</dbReference>
<keyword evidence="5" id="KW-0862">Zinc</keyword>
<dbReference type="PANTHER" id="PTHR16515">
    <property type="entry name" value="PR DOMAIN ZINC FINGER PROTEIN"/>
    <property type="match status" value="1"/>
</dbReference>
<keyword evidence="4 8" id="KW-0863">Zinc-finger</keyword>
<dbReference type="GO" id="GO:0010468">
    <property type="term" value="P:regulation of gene expression"/>
    <property type="evidence" value="ECO:0007669"/>
    <property type="project" value="TreeGrafter"/>
</dbReference>
<keyword evidence="3" id="KW-0677">Repeat</keyword>
<dbReference type="Pfam" id="PF00096">
    <property type="entry name" value="zf-C2H2"/>
    <property type="match status" value="1"/>
</dbReference>
<evidence type="ECO:0000256" key="8">
    <source>
        <dbReference type="PROSITE-ProRule" id="PRU00042"/>
    </source>
</evidence>
<organism evidence="11 12">
    <name type="scientific">Helicoverpa armigera</name>
    <name type="common">Cotton bollworm</name>
    <name type="synonym">Heliothis armigera</name>
    <dbReference type="NCBI Taxonomy" id="29058"/>
    <lineage>
        <taxon>Eukaryota</taxon>
        <taxon>Metazoa</taxon>
        <taxon>Ecdysozoa</taxon>
        <taxon>Arthropoda</taxon>
        <taxon>Hexapoda</taxon>
        <taxon>Insecta</taxon>
        <taxon>Pterygota</taxon>
        <taxon>Neoptera</taxon>
        <taxon>Endopterygota</taxon>
        <taxon>Lepidoptera</taxon>
        <taxon>Glossata</taxon>
        <taxon>Ditrysia</taxon>
        <taxon>Noctuoidea</taxon>
        <taxon>Noctuidae</taxon>
        <taxon>Heliothinae</taxon>
        <taxon>Helicoverpa</taxon>
    </lineage>
</organism>
<dbReference type="GO" id="GO:0003677">
    <property type="term" value="F:DNA binding"/>
    <property type="evidence" value="ECO:0007669"/>
    <property type="project" value="UniProtKB-KW"/>
</dbReference>
<dbReference type="Proteomes" id="UP000249218">
    <property type="component" value="Unassembled WGS sequence"/>
</dbReference>
<feature type="region of interest" description="Disordered" evidence="9">
    <location>
        <begin position="1"/>
        <end position="33"/>
    </location>
</feature>
<dbReference type="InterPro" id="IPR050331">
    <property type="entry name" value="Zinc_finger"/>
</dbReference>
<evidence type="ECO:0000256" key="2">
    <source>
        <dbReference type="ARBA" id="ARBA00022723"/>
    </source>
</evidence>
<feature type="region of interest" description="Disordered" evidence="9">
    <location>
        <begin position="368"/>
        <end position="402"/>
    </location>
</feature>
<keyword evidence="6" id="KW-0238">DNA-binding</keyword>
<dbReference type="EMBL" id="KZ149992">
    <property type="protein sequence ID" value="PZC75546.1"/>
    <property type="molecule type" value="Genomic_DNA"/>
</dbReference>
<feature type="compositionally biased region" description="Basic residues" evidence="9">
    <location>
        <begin position="10"/>
        <end position="25"/>
    </location>
</feature>
<evidence type="ECO:0000256" key="7">
    <source>
        <dbReference type="ARBA" id="ARBA00023242"/>
    </source>
</evidence>
<keyword evidence="2" id="KW-0479">Metal-binding</keyword>
<dbReference type="SMART" id="SM00355">
    <property type="entry name" value="ZnF_C2H2"/>
    <property type="match status" value="3"/>
</dbReference>
<keyword evidence="12" id="KW-1185">Reference proteome</keyword>
<evidence type="ECO:0000256" key="3">
    <source>
        <dbReference type="ARBA" id="ARBA00022737"/>
    </source>
</evidence>
<dbReference type="AlphaFoldDB" id="A0A2W1BSC6"/>
<dbReference type="PROSITE" id="PS00028">
    <property type="entry name" value="ZINC_FINGER_C2H2_1"/>
    <property type="match status" value="1"/>
</dbReference>
<dbReference type="SUPFAM" id="SSF57667">
    <property type="entry name" value="beta-beta-alpha zinc fingers"/>
    <property type="match status" value="2"/>
</dbReference>
<dbReference type="Gene3D" id="3.30.160.60">
    <property type="entry name" value="Classic Zinc Finger"/>
    <property type="match status" value="2"/>
</dbReference>
<feature type="domain" description="C2H2-type" evidence="10">
    <location>
        <begin position="292"/>
        <end position="322"/>
    </location>
</feature>
<sequence length="521" mass="57609">MFASHEKNVSKKKFQKPNILRRKGKVSAPKPNISNNYESPVAISVVGPAQVDKTNISSGLDNILGFDETNTNEAKTWKLTLTDCEDQSGLTTLETDIEANLSSNAITEINGVARSLDNNSLNIESFINSDGCIEQDQPIVYDTTESMENKTAEDKTKWCFDVTNNSMNIITDNGREEQSSNIEEKVDSVVVLPPVPETDQKVKDVYEQVFKQWSVLATPTQTIAVDCYSNKAVKYKECGWAFRSASKLVRHARRHTDERKHACGTCGRAFLRREHLREHLARHHLPAARAPRLCTHPGCEQSFTNMSSLYMHMKKVHRKNEKTAVASNAEDPSAALCEVENNVYLVTLPGEMAQDTTKDATLHVELEEKQPESFVEDEVSTDSGAGATETGAGGAGAGREWAGAGREWHAARTHCTWPLSRTHPHYVLDDDVHVERTESSGSDVYTVRSDLFLHGNVPIDDDSQQIVGASLSVAGGATLDSDLCLIDAHPTIDLMQEELMYEDAADESSFRVLLMNGEELP</sequence>
<dbReference type="GO" id="GO:0008270">
    <property type="term" value="F:zinc ion binding"/>
    <property type="evidence" value="ECO:0007669"/>
    <property type="project" value="UniProtKB-KW"/>
</dbReference>
<keyword evidence="7" id="KW-0539">Nucleus</keyword>
<gene>
    <name evidence="11" type="primary">HaOG205973</name>
    <name evidence="11" type="ORF">B5X24_HaOG205973</name>
</gene>
<accession>A0A2W1BSC6</accession>
<dbReference type="OrthoDB" id="6277246at2759"/>